<evidence type="ECO:0000256" key="7">
    <source>
        <dbReference type="ARBA" id="ARBA00031011"/>
    </source>
</evidence>
<name>A0A841L4T7_9SPHN</name>
<dbReference type="PROSITE" id="PS51471">
    <property type="entry name" value="FE2OG_OXY"/>
    <property type="match status" value="1"/>
</dbReference>
<dbReference type="Pfam" id="PF14226">
    <property type="entry name" value="DIOX_N"/>
    <property type="match status" value="1"/>
</dbReference>
<gene>
    <name evidence="13" type="ORF">FHS79_001596</name>
</gene>
<evidence type="ECO:0000313" key="14">
    <source>
        <dbReference type="Proteomes" id="UP000538147"/>
    </source>
</evidence>
<dbReference type="GO" id="GO:0009693">
    <property type="term" value="P:ethylene biosynthetic process"/>
    <property type="evidence" value="ECO:0007669"/>
    <property type="project" value="UniProtKB-KW"/>
</dbReference>
<evidence type="ECO:0000259" key="12">
    <source>
        <dbReference type="PROSITE" id="PS51471"/>
    </source>
</evidence>
<dbReference type="EMBL" id="JACIIV010000010">
    <property type="protein sequence ID" value="MBB6227430.1"/>
    <property type="molecule type" value="Genomic_DNA"/>
</dbReference>
<evidence type="ECO:0000256" key="1">
    <source>
        <dbReference type="ARBA" id="ARBA00001954"/>
    </source>
</evidence>
<protein>
    <recommendedName>
        <fullName evidence="5">2-oxoglutarate-dependent ethylene/succinate-forming enzyme</fullName>
        <ecNumber evidence="4">1.13.12.19</ecNumber>
        <ecNumber evidence="3">1.14.20.7</ecNumber>
    </recommendedName>
    <alternativeName>
        <fullName evidence="7">2-oxoglutarate dioxygenase (ethylene-forming)</fullName>
    </alternativeName>
    <alternativeName>
        <fullName evidence="8">2-oxoglutarate/L-arginine monooxygenase/decarboxylase (succinate-forming)</fullName>
    </alternativeName>
</protein>
<feature type="domain" description="Fe2OG dioxygenase" evidence="12">
    <location>
        <begin position="166"/>
        <end position="272"/>
    </location>
</feature>
<comment type="caution">
    <text evidence="13">The sequence shown here is derived from an EMBL/GenBank/DDBJ whole genome shotgun (WGS) entry which is preliminary data.</text>
</comment>
<evidence type="ECO:0000256" key="6">
    <source>
        <dbReference type="ARBA" id="ARBA00022666"/>
    </source>
</evidence>
<dbReference type="AlphaFoldDB" id="A0A841L4T7"/>
<comment type="cofactor">
    <cofactor evidence="1">
        <name>Fe(2+)</name>
        <dbReference type="ChEBI" id="CHEBI:29033"/>
    </cofactor>
</comment>
<dbReference type="Gene3D" id="2.60.120.330">
    <property type="entry name" value="B-lactam Antibiotic, Isopenicillin N Synthase, Chain"/>
    <property type="match status" value="1"/>
</dbReference>
<evidence type="ECO:0000256" key="3">
    <source>
        <dbReference type="ARBA" id="ARBA00012293"/>
    </source>
</evidence>
<accession>A0A841L4T7</accession>
<dbReference type="Pfam" id="PF03171">
    <property type="entry name" value="2OG-FeII_Oxy"/>
    <property type="match status" value="1"/>
</dbReference>
<evidence type="ECO:0000256" key="5">
    <source>
        <dbReference type="ARBA" id="ARBA00019045"/>
    </source>
</evidence>
<dbReference type="Proteomes" id="UP000538147">
    <property type="component" value="Unassembled WGS sequence"/>
</dbReference>
<proteinExistence type="inferred from homology"/>
<evidence type="ECO:0000256" key="8">
    <source>
        <dbReference type="ARBA" id="ARBA00031282"/>
    </source>
</evidence>
<dbReference type="SUPFAM" id="SSF51197">
    <property type="entry name" value="Clavaminate synthase-like"/>
    <property type="match status" value="1"/>
</dbReference>
<evidence type="ECO:0000256" key="10">
    <source>
        <dbReference type="ARBA" id="ARBA00049359"/>
    </source>
</evidence>
<comment type="similarity">
    <text evidence="11">Belongs to the iron/ascorbate-dependent oxidoreductase family.</text>
</comment>
<keyword evidence="11" id="KW-0479">Metal-binding</keyword>
<dbReference type="GO" id="GO:0051213">
    <property type="term" value="F:dioxygenase activity"/>
    <property type="evidence" value="ECO:0007669"/>
    <property type="project" value="UniProtKB-KW"/>
</dbReference>
<evidence type="ECO:0000256" key="9">
    <source>
        <dbReference type="ARBA" id="ARBA00047725"/>
    </source>
</evidence>
<dbReference type="RefSeq" id="WP_184198006.1">
    <property type="nucleotide sequence ID" value="NZ_JACIIV010000010.1"/>
</dbReference>
<dbReference type="GO" id="GO:0102276">
    <property type="term" value="F:2-oxoglutarate oxygenase/decarboxylase (ethylene-forming) activity"/>
    <property type="evidence" value="ECO:0007669"/>
    <property type="project" value="UniProtKB-EC"/>
</dbReference>
<keyword evidence="11" id="KW-0408">Iron</keyword>
<keyword evidence="14" id="KW-1185">Reference proteome</keyword>
<dbReference type="InterPro" id="IPR044861">
    <property type="entry name" value="IPNS-like_FE2OG_OXY"/>
</dbReference>
<organism evidence="13 14">
    <name type="scientific">Polymorphobacter multimanifer</name>
    <dbReference type="NCBI Taxonomy" id="1070431"/>
    <lineage>
        <taxon>Bacteria</taxon>
        <taxon>Pseudomonadati</taxon>
        <taxon>Pseudomonadota</taxon>
        <taxon>Alphaproteobacteria</taxon>
        <taxon>Sphingomonadales</taxon>
        <taxon>Sphingosinicellaceae</taxon>
        <taxon>Polymorphobacter</taxon>
    </lineage>
</organism>
<comment type="catalytic activity">
    <reaction evidence="10">
        <text>L-arginine + 2-oxoglutarate + O2 = guanidine + L-glutamate 5-semialdehyde + succinate + CO2</text>
        <dbReference type="Rhea" id="RHEA:31535"/>
        <dbReference type="ChEBI" id="CHEBI:15379"/>
        <dbReference type="ChEBI" id="CHEBI:16526"/>
        <dbReference type="ChEBI" id="CHEBI:16810"/>
        <dbReference type="ChEBI" id="CHEBI:30031"/>
        <dbReference type="ChEBI" id="CHEBI:30087"/>
        <dbReference type="ChEBI" id="CHEBI:32682"/>
        <dbReference type="ChEBI" id="CHEBI:58066"/>
        <dbReference type="EC" id="1.14.20.7"/>
    </reaction>
</comment>
<dbReference type="InterPro" id="IPR027443">
    <property type="entry name" value="IPNS-like_sf"/>
</dbReference>
<evidence type="ECO:0000256" key="2">
    <source>
        <dbReference type="ARBA" id="ARBA00004767"/>
    </source>
</evidence>
<dbReference type="InterPro" id="IPR026992">
    <property type="entry name" value="DIOX_N"/>
</dbReference>
<sequence length="307" mass="33112">MTAADIHPIPLSLVDSDPLAAAAAFGDAFARTGFAVVSEHGIPDRVINRALGATKALFALDEGAKAANIVPNGGGQRGMTAFGIETAKGAAARDLKEFWHVGRELPAGHAHEDVMPGNVWPREWPDFKPAVLDLYDALEVTGLKLLKALALHLGLAPDFFDDPVRDGNSVLRLLHYPPLRGGEGGSIRAGAHEDINVITLLLGAEEAGLQLLDRQGQWRDIDAPPGSLVCNIGDMLQRLSGGRLPSTSHRVINPAPERASVARYSTPFFLHFRPDYLIETMPGGPSDWPPITANEFLQERLREIKLL</sequence>
<keyword evidence="13" id="KW-0223">Dioxygenase</keyword>
<dbReference type="EC" id="1.13.12.19" evidence="4"/>
<dbReference type="InterPro" id="IPR005123">
    <property type="entry name" value="Oxoglu/Fe-dep_dioxygenase_dom"/>
</dbReference>
<dbReference type="InterPro" id="IPR050231">
    <property type="entry name" value="Iron_ascorbate_oxido_reductase"/>
</dbReference>
<evidence type="ECO:0000313" key="13">
    <source>
        <dbReference type="EMBL" id="MBB6227430.1"/>
    </source>
</evidence>
<comment type="catalytic activity">
    <reaction evidence="9">
        <text>2-oxoglutarate + O2 + 2 H(+) = ethene + 3 CO2 + H2O</text>
        <dbReference type="Rhea" id="RHEA:31523"/>
        <dbReference type="ChEBI" id="CHEBI:15377"/>
        <dbReference type="ChEBI" id="CHEBI:15378"/>
        <dbReference type="ChEBI" id="CHEBI:15379"/>
        <dbReference type="ChEBI" id="CHEBI:16526"/>
        <dbReference type="ChEBI" id="CHEBI:16810"/>
        <dbReference type="ChEBI" id="CHEBI:18153"/>
        <dbReference type="EC" id="1.13.12.19"/>
    </reaction>
</comment>
<keyword evidence="6" id="KW-0266">Ethylene biosynthesis</keyword>
<evidence type="ECO:0000256" key="11">
    <source>
        <dbReference type="RuleBase" id="RU003682"/>
    </source>
</evidence>
<dbReference type="PANTHER" id="PTHR47990">
    <property type="entry name" value="2-OXOGLUTARATE (2OG) AND FE(II)-DEPENDENT OXYGENASE SUPERFAMILY PROTEIN-RELATED"/>
    <property type="match status" value="1"/>
</dbReference>
<dbReference type="GO" id="GO:0046872">
    <property type="term" value="F:metal ion binding"/>
    <property type="evidence" value="ECO:0007669"/>
    <property type="project" value="UniProtKB-KW"/>
</dbReference>
<evidence type="ECO:0000256" key="4">
    <source>
        <dbReference type="ARBA" id="ARBA00012531"/>
    </source>
</evidence>
<comment type="pathway">
    <text evidence="2">Alkene biosynthesis; ethylene biosynthesis via 2-oxoglutarate.</text>
</comment>
<reference evidence="13 14" key="1">
    <citation type="submission" date="2020-08" db="EMBL/GenBank/DDBJ databases">
        <title>Genomic Encyclopedia of Type Strains, Phase IV (KMG-IV): sequencing the most valuable type-strain genomes for metagenomic binning, comparative biology and taxonomic classification.</title>
        <authorList>
            <person name="Goeker M."/>
        </authorList>
    </citation>
    <scope>NUCLEOTIDE SEQUENCE [LARGE SCALE GENOMIC DNA]</scope>
    <source>
        <strain evidence="13 14">DSM 102189</strain>
    </source>
</reference>
<keyword evidence="11" id="KW-0560">Oxidoreductase</keyword>
<dbReference type="EC" id="1.14.20.7" evidence="3"/>